<comment type="similarity">
    <text evidence="1">Belongs to the iron-containing alcohol dehydrogenase family.</text>
</comment>
<dbReference type="PROSITE" id="PS00060">
    <property type="entry name" value="ADH_IRON_2"/>
    <property type="match status" value="1"/>
</dbReference>
<evidence type="ECO:0000256" key="3">
    <source>
        <dbReference type="ARBA" id="ARBA00023027"/>
    </source>
</evidence>
<dbReference type="InterPro" id="IPR039697">
    <property type="entry name" value="Alcohol_dehydrogenase_Fe"/>
</dbReference>
<dbReference type="AlphaFoldDB" id="A0A2M7EAA4"/>
<accession>A0A2M7EAA4</accession>
<dbReference type="InterPro" id="IPR056798">
    <property type="entry name" value="ADH_Fe_C"/>
</dbReference>
<gene>
    <name evidence="6" type="ORF">COS11_01020</name>
</gene>
<evidence type="ECO:0000256" key="1">
    <source>
        <dbReference type="ARBA" id="ARBA00007358"/>
    </source>
</evidence>
<dbReference type="PROSITE" id="PS00913">
    <property type="entry name" value="ADH_IRON_1"/>
    <property type="match status" value="1"/>
</dbReference>
<dbReference type="CDD" id="cd08551">
    <property type="entry name" value="Fe-ADH"/>
    <property type="match status" value="1"/>
</dbReference>
<dbReference type="Pfam" id="PF00465">
    <property type="entry name" value="Fe-ADH"/>
    <property type="match status" value="1"/>
</dbReference>
<dbReference type="FunFam" id="1.20.1090.10:FF:000001">
    <property type="entry name" value="Aldehyde-alcohol dehydrogenase"/>
    <property type="match status" value="1"/>
</dbReference>
<dbReference type="PANTHER" id="PTHR11496">
    <property type="entry name" value="ALCOHOL DEHYDROGENASE"/>
    <property type="match status" value="1"/>
</dbReference>
<dbReference type="Proteomes" id="UP000228886">
    <property type="component" value="Unassembled WGS sequence"/>
</dbReference>
<dbReference type="Gene3D" id="3.40.50.1970">
    <property type="match status" value="1"/>
</dbReference>
<dbReference type="InterPro" id="IPR018211">
    <property type="entry name" value="ADH_Fe_CS"/>
</dbReference>
<protein>
    <submittedName>
        <fullName evidence="6">Alcohol dehydrogenase</fullName>
    </submittedName>
</protein>
<dbReference type="GO" id="GO:0004022">
    <property type="term" value="F:alcohol dehydrogenase (NAD+) activity"/>
    <property type="evidence" value="ECO:0007669"/>
    <property type="project" value="TreeGrafter"/>
</dbReference>
<feature type="domain" description="Fe-containing alcohol dehydrogenase-like C-terminal" evidence="5">
    <location>
        <begin position="183"/>
        <end position="371"/>
    </location>
</feature>
<evidence type="ECO:0000259" key="4">
    <source>
        <dbReference type="Pfam" id="PF00465"/>
    </source>
</evidence>
<dbReference type="PANTHER" id="PTHR11496:SF102">
    <property type="entry name" value="ALCOHOL DEHYDROGENASE 4"/>
    <property type="match status" value="1"/>
</dbReference>
<feature type="domain" description="Alcohol dehydrogenase iron-type/glycerol dehydrogenase GldA" evidence="4">
    <location>
        <begin position="8"/>
        <end position="172"/>
    </location>
</feature>
<comment type="caution">
    <text evidence="6">The sequence shown here is derived from an EMBL/GenBank/DDBJ whole genome shotgun (WGS) entry which is preliminary data.</text>
</comment>
<evidence type="ECO:0000313" key="6">
    <source>
        <dbReference type="EMBL" id="PIV64663.1"/>
    </source>
</evidence>
<dbReference type="InterPro" id="IPR001670">
    <property type="entry name" value="ADH_Fe/GldA"/>
</dbReference>
<evidence type="ECO:0000256" key="2">
    <source>
        <dbReference type="ARBA" id="ARBA00023002"/>
    </source>
</evidence>
<dbReference type="GO" id="GO:0046872">
    <property type="term" value="F:metal ion binding"/>
    <property type="evidence" value="ECO:0007669"/>
    <property type="project" value="InterPro"/>
</dbReference>
<dbReference type="FunFam" id="3.40.50.1970:FF:000003">
    <property type="entry name" value="Alcohol dehydrogenase, iron-containing"/>
    <property type="match status" value="1"/>
</dbReference>
<keyword evidence="3" id="KW-0520">NAD</keyword>
<name>A0A2M7EAA4_9BACT</name>
<reference evidence="7" key="1">
    <citation type="submission" date="2017-09" db="EMBL/GenBank/DDBJ databases">
        <title>Depth-based differentiation of microbial function through sediment-hosted aquifers and enrichment of novel symbionts in the deep terrestrial subsurface.</title>
        <authorList>
            <person name="Probst A.J."/>
            <person name="Ladd B."/>
            <person name="Jarett J.K."/>
            <person name="Geller-Mcgrath D.E."/>
            <person name="Sieber C.M.K."/>
            <person name="Emerson J.B."/>
            <person name="Anantharaman K."/>
            <person name="Thomas B.C."/>
            <person name="Malmstrom R."/>
            <person name="Stieglmeier M."/>
            <person name="Klingl A."/>
            <person name="Woyke T."/>
            <person name="Ryan C.M."/>
            <person name="Banfield J.F."/>
        </authorList>
    </citation>
    <scope>NUCLEOTIDE SEQUENCE [LARGE SCALE GENOMIC DNA]</scope>
</reference>
<proteinExistence type="inferred from homology"/>
<dbReference type="Gene3D" id="1.20.1090.10">
    <property type="entry name" value="Dehydroquinate synthase-like - alpha domain"/>
    <property type="match status" value="1"/>
</dbReference>
<evidence type="ECO:0000259" key="5">
    <source>
        <dbReference type="Pfam" id="PF25137"/>
    </source>
</evidence>
<dbReference type="Pfam" id="PF25137">
    <property type="entry name" value="ADH_Fe_C"/>
    <property type="match status" value="1"/>
</dbReference>
<dbReference type="EMBL" id="PETL01000052">
    <property type="protein sequence ID" value="PIV64663.1"/>
    <property type="molecule type" value="Genomic_DNA"/>
</dbReference>
<organism evidence="6 7">
    <name type="scientific">bacterium (Candidatus Ratteibacteria) CG01_land_8_20_14_3_00_40_19</name>
    <dbReference type="NCBI Taxonomy" id="2014290"/>
    <lineage>
        <taxon>Bacteria</taxon>
        <taxon>Candidatus Ratteibacteria</taxon>
    </lineage>
</organism>
<dbReference type="SUPFAM" id="SSF56796">
    <property type="entry name" value="Dehydroquinate synthase-like"/>
    <property type="match status" value="1"/>
</dbReference>
<keyword evidence="2" id="KW-0560">Oxidoreductase</keyword>
<sequence>MDFIFRVPVRIIFGRGAVKNVGSEVKKLGGKRIFLVADHNIEKISKRIKNLLLREGLKVTIFDEIKSEPTVEIADKATGLAKRKNCNLVIGVGGGSSMDIAKAVSILLTNKGKAKDYQGQNMVKAPGVPKIMIPTTAGTGSEVTITSVLIREKIKAGINSPYLFAELAILDPTLTLSLPPEVTASTGMDALTHAIEASTSKSTSPMVNLFAFKAIELINQNLLKAVKDGKDIEAREGMLFGSLLAGIALANAGVGAAHALAYPLGGVYNISHGVANALLLPDVMDFNLKSNPKQFYRIALLMGKKRAKDAVIDVRELSRKIKIIQRLRDLKVPKSAIAKLAEDAMKVTGPILNNPRKITLKDAIKLYQKAF</sequence>
<evidence type="ECO:0000313" key="7">
    <source>
        <dbReference type="Proteomes" id="UP000228886"/>
    </source>
</evidence>